<accession>A0ABY7CMU3</accession>
<sequence>MVRPEKANQYFPVLDSIPEEDKQENAEISKIPADDSDNEHEDVVDPDDAEAPVPEPGWEDNNDNGYAFPTKS</sequence>
<proteinExistence type="predicted"/>
<feature type="region of interest" description="Disordered" evidence="1">
    <location>
        <begin position="1"/>
        <end position="72"/>
    </location>
</feature>
<organism evidence="2 3">
    <name type="scientific">Puccinia triticina</name>
    <dbReference type="NCBI Taxonomy" id="208348"/>
    <lineage>
        <taxon>Eukaryota</taxon>
        <taxon>Fungi</taxon>
        <taxon>Dikarya</taxon>
        <taxon>Basidiomycota</taxon>
        <taxon>Pucciniomycotina</taxon>
        <taxon>Pucciniomycetes</taxon>
        <taxon>Pucciniales</taxon>
        <taxon>Pucciniaceae</taxon>
        <taxon>Puccinia</taxon>
    </lineage>
</organism>
<dbReference type="RefSeq" id="XP_053021218.1">
    <property type="nucleotide sequence ID" value="XM_053169981.1"/>
</dbReference>
<feature type="compositionally biased region" description="Acidic residues" evidence="1">
    <location>
        <begin position="34"/>
        <end position="50"/>
    </location>
</feature>
<evidence type="ECO:0000313" key="3">
    <source>
        <dbReference type="Proteomes" id="UP001164743"/>
    </source>
</evidence>
<dbReference type="EMBL" id="CP110426">
    <property type="protein sequence ID" value="WAQ85663.1"/>
    <property type="molecule type" value="Genomic_DNA"/>
</dbReference>
<reference evidence="2" key="1">
    <citation type="submission" date="2022-10" db="EMBL/GenBank/DDBJ databases">
        <title>Puccinia triticina Genome sequencing and assembly.</title>
        <authorList>
            <person name="Li C."/>
        </authorList>
    </citation>
    <scope>NUCLEOTIDE SEQUENCE</scope>
    <source>
        <strain evidence="2">Pt15</strain>
    </source>
</reference>
<name>A0ABY7CMU3_9BASI</name>
<evidence type="ECO:0000256" key="1">
    <source>
        <dbReference type="SAM" id="MobiDB-lite"/>
    </source>
</evidence>
<protein>
    <submittedName>
        <fullName evidence="2">Uncharacterized protein</fullName>
    </submittedName>
</protein>
<evidence type="ECO:0000313" key="2">
    <source>
        <dbReference type="EMBL" id="WAQ85663.1"/>
    </source>
</evidence>
<dbReference type="GeneID" id="77810876"/>
<gene>
    <name evidence="2" type="ORF">PtA15_6A291</name>
</gene>
<dbReference type="Proteomes" id="UP001164743">
    <property type="component" value="Chromosome 6A"/>
</dbReference>
<keyword evidence="3" id="KW-1185">Reference proteome</keyword>